<keyword evidence="3" id="KW-1185">Reference proteome</keyword>
<proteinExistence type="predicted"/>
<organism evidence="2 3">
    <name type="scientific">Thermoactinomyces mirandus</name>
    <dbReference type="NCBI Taxonomy" id="2756294"/>
    <lineage>
        <taxon>Bacteria</taxon>
        <taxon>Bacillati</taxon>
        <taxon>Bacillota</taxon>
        <taxon>Bacilli</taxon>
        <taxon>Bacillales</taxon>
        <taxon>Thermoactinomycetaceae</taxon>
        <taxon>Thermoactinomyces</taxon>
    </lineage>
</organism>
<accession>A0A7W1XS54</accession>
<feature type="transmembrane region" description="Helical" evidence="1">
    <location>
        <begin position="32"/>
        <end position="51"/>
    </location>
</feature>
<keyword evidence="1" id="KW-1133">Transmembrane helix</keyword>
<dbReference type="AlphaFoldDB" id="A0A7W1XS54"/>
<name>A0A7W1XS54_9BACL</name>
<keyword evidence="1" id="KW-0472">Membrane</keyword>
<dbReference type="InterPro" id="IPR019649">
    <property type="entry name" value="DUF2512"/>
</dbReference>
<comment type="caution">
    <text evidence="2">The sequence shown here is derived from an EMBL/GenBank/DDBJ whole genome shotgun (WGS) entry which is preliminary data.</text>
</comment>
<dbReference type="Proteomes" id="UP000538292">
    <property type="component" value="Unassembled WGS sequence"/>
</dbReference>
<feature type="transmembrane region" description="Helical" evidence="1">
    <location>
        <begin position="96"/>
        <end position="114"/>
    </location>
</feature>
<gene>
    <name evidence="2" type="ORF">H2C83_07650</name>
</gene>
<evidence type="ECO:0000256" key="1">
    <source>
        <dbReference type="SAM" id="Phobius"/>
    </source>
</evidence>
<reference evidence="2 3" key="1">
    <citation type="submission" date="2020-07" db="EMBL/GenBank/DDBJ databases">
        <title>Thermoactinomyces phylogeny.</title>
        <authorList>
            <person name="Dunlap C."/>
        </authorList>
    </citation>
    <scope>NUCLEOTIDE SEQUENCE [LARGE SCALE GENOMIC DNA]</scope>
    <source>
        <strain evidence="2 3">AMNI-1</strain>
    </source>
</reference>
<protein>
    <submittedName>
        <fullName evidence="2">DUF2512 family protein</fullName>
    </submittedName>
</protein>
<dbReference type="Pfam" id="PF10710">
    <property type="entry name" value="DUF2512"/>
    <property type="match status" value="1"/>
</dbReference>
<evidence type="ECO:0000313" key="3">
    <source>
        <dbReference type="Proteomes" id="UP000538292"/>
    </source>
</evidence>
<feature type="transmembrane region" description="Helical" evidence="1">
    <location>
        <begin position="7"/>
        <end position="26"/>
    </location>
</feature>
<keyword evidence="1" id="KW-0812">Transmembrane</keyword>
<dbReference type="EMBL" id="JACEOL010000025">
    <property type="protein sequence ID" value="MBA4602191.1"/>
    <property type="molecule type" value="Genomic_DNA"/>
</dbReference>
<feature type="transmembrane region" description="Helical" evidence="1">
    <location>
        <begin position="58"/>
        <end position="76"/>
    </location>
</feature>
<dbReference type="RefSeq" id="WP_181739440.1">
    <property type="nucleotide sequence ID" value="NZ_JACEOL010000025.1"/>
</dbReference>
<evidence type="ECO:0000313" key="2">
    <source>
        <dbReference type="EMBL" id="MBA4602191.1"/>
    </source>
</evidence>
<sequence length="130" mass="15272">MNHTYQILIKFLYITFLLYIILGVIYDVDYSSILFVSITLTLIGYAGDLLLLPRIGNLFTTLSDTFLSYIIVWFIGTYFFDIDIGLQNYKANHVPLFQISLVVSLAYSIVEWFYHRWFFKTLGKKEVLDK</sequence>